<dbReference type="Ensembl" id="ENSCPOT00000009068.3">
    <property type="protein sequence ID" value="ENSCPOP00000017838.2"/>
    <property type="gene ID" value="ENSCPOG00000038189.1"/>
</dbReference>
<keyword evidence="9 13" id="KW-0675">Receptor</keyword>
<keyword evidence="8 13" id="KW-0472">Membrane</keyword>
<reference evidence="16" key="1">
    <citation type="journal article" date="2011" name="Nature">
        <title>A high-resolution map of human evolutionary constraint using 29 mammals.</title>
        <authorList>
            <person name="Lindblad-Toh K."/>
            <person name="Garber M."/>
            <person name="Zuk O."/>
            <person name="Lin M.F."/>
            <person name="Parker B.J."/>
            <person name="Washietl S."/>
            <person name="Kheradpour P."/>
            <person name="Ernst J."/>
            <person name="Jordan G."/>
            <person name="Mauceli E."/>
            <person name="Ward L.D."/>
            <person name="Lowe C.B."/>
            <person name="Holloway A.K."/>
            <person name="Clamp M."/>
            <person name="Gnerre S."/>
            <person name="Alfoldi J."/>
            <person name="Beal K."/>
            <person name="Chang J."/>
            <person name="Clawson H."/>
            <person name="Cuff J."/>
            <person name="Di Palma F."/>
            <person name="Fitzgerald S."/>
            <person name="Flicek P."/>
            <person name="Guttman M."/>
            <person name="Hubisz M.J."/>
            <person name="Jaffe D.B."/>
            <person name="Jungreis I."/>
            <person name="Kent W.J."/>
            <person name="Kostka D."/>
            <person name="Lara M."/>
            <person name="Martins A.L."/>
            <person name="Massingham T."/>
            <person name="Moltke I."/>
            <person name="Raney B.J."/>
            <person name="Rasmussen M.D."/>
            <person name="Robinson J."/>
            <person name="Stark A."/>
            <person name="Vilella A.J."/>
            <person name="Wen J."/>
            <person name="Xie X."/>
            <person name="Zody M.C."/>
            <person name="Baldwin J."/>
            <person name="Bloom T."/>
            <person name="Chin C.W."/>
            <person name="Heiman D."/>
            <person name="Nicol R."/>
            <person name="Nusbaum C."/>
            <person name="Young S."/>
            <person name="Wilkinson J."/>
            <person name="Worley K.C."/>
            <person name="Kovar C.L."/>
            <person name="Muzny D.M."/>
            <person name="Gibbs R.A."/>
            <person name="Cree A."/>
            <person name="Dihn H.H."/>
            <person name="Fowler G."/>
            <person name="Jhangiani S."/>
            <person name="Joshi V."/>
            <person name="Lee S."/>
            <person name="Lewis L.R."/>
            <person name="Nazareth L.V."/>
            <person name="Okwuonu G."/>
            <person name="Santibanez J."/>
            <person name="Warren W.C."/>
            <person name="Mardis E.R."/>
            <person name="Weinstock G.M."/>
            <person name="Wilson R.K."/>
            <person name="Delehaunty K."/>
            <person name="Dooling D."/>
            <person name="Fronik C."/>
            <person name="Fulton L."/>
            <person name="Fulton B."/>
            <person name="Graves T."/>
            <person name="Minx P."/>
            <person name="Sodergren E."/>
            <person name="Birney E."/>
            <person name="Margulies E.H."/>
            <person name="Herrero J."/>
            <person name="Green E.D."/>
            <person name="Haussler D."/>
            <person name="Siepel A."/>
            <person name="Goldman N."/>
            <person name="Pollard K.S."/>
            <person name="Pedersen J.S."/>
            <person name="Lander E.S."/>
            <person name="Kellis M."/>
        </authorList>
    </citation>
    <scope>NUCLEOTIDE SEQUENCE [LARGE SCALE GENOMIC DNA]</scope>
    <source>
        <strain evidence="16">2N</strain>
    </source>
</reference>
<evidence type="ECO:0000313" key="16">
    <source>
        <dbReference type="Proteomes" id="UP000005447"/>
    </source>
</evidence>
<dbReference type="Pfam" id="PF05296">
    <property type="entry name" value="TAS2R"/>
    <property type="match status" value="1"/>
</dbReference>
<evidence type="ECO:0000256" key="2">
    <source>
        <dbReference type="ARBA" id="ARBA00007376"/>
    </source>
</evidence>
<keyword evidence="6 14" id="KW-1133">Transmembrane helix</keyword>
<dbReference type="EMBL" id="AAKN02042701">
    <property type="status" value="NOT_ANNOTATED_CDS"/>
    <property type="molecule type" value="Genomic_DNA"/>
</dbReference>
<comment type="subcellular location">
    <subcellularLocation>
        <location evidence="1 13">Membrane</location>
        <topology evidence="1 13">Multi-pass membrane protein</topology>
    </subcellularLocation>
</comment>
<name>H0W4D7_CAVPO</name>
<evidence type="ECO:0000256" key="10">
    <source>
        <dbReference type="ARBA" id="ARBA00023180"/>
    </source>
</evidence>
<evidence type="ECO:0000256" key="6">
    <source>
        <dbReference type="ARBA" id="ARBA00022989"/>
    </source>
</evidence>
<feature type="transmembrane region" description="Helical" evidence="14">
    <location>
        <begin position="50"/>
        <end position="73"/>
    </location>
</feature>
<organism evidence="15 16">
    <name type="scientific">Cavia porcellus</name>
    <name type="common">Guinea pig</name>
    <dbReference type="NCBI Taxonomy" id="10141"/>
    <lineage>
        <taxon>Eukaryota</taxon>
        <taxon>Metazoa</taxon>
        <taxon>Chordata</taxon>
        <taxon>Craniata</taxon>
        <taxon>Vertebrata</taxon>
        <taxon>Euteleostomi</taxon>
        <taxon>Mammalia</taxon>
        <taxon>Eutheria</taxon>
        <taxon>Euarchontoglires</taxon>
        <taxon>Glires</taxon>
        <taxon>Rodentia</taxon>
        <taxon>Hystricomorpha</taxon>
        <taxon>Caviidae</taxon>
        <taxon>Cavia</taxon>
    </lineage>
</organism>
<comment type="similarity">
    <text evidence="2 12">Belongs to the G-protein coupled receptor T2R family.</text>
</comment>
<sequence>LHGSFTLLGFIVCFLIIVMHFLPGVLVNGFIVVVNMVDFVKQRQMAPLDLLLSCLAISRITLHMLIFLVYLVLHCFKKESVLVTLNVIFMFVHVWKIWLATWLGVFYCAKITTIPYSLCFWLKRRISKLVPWLILGSTLYASISAGIYEKHAWIMSQKYLGNFFTTNVTQTKGIGIGPLYILIFHLTVPLIIFLIAVLLLIFSLGRHIQQVTTLTMGTTDTYRGTPMRALLSILSFLILYFSHYIMVILIFFQLFQSRSLFFEFCTLMAGIYPSIHSVILILGNPKLKQNAKKFLLCGQCGQ</sequence>
<evidence type="ECO:0000256" key="7">
    <source>
        <dbReference type="ARBA" id="ARBA00023040"/>
    </source>
</evidence>
<dbReference type="InParanoid" id="H0W4D7"/>
<keyword evidence="3 13" id="KW-0919">Taste</keyword>
<reference evidence="15" key="2">
    <citation type="submission" date="2025-08" db="UniProtKB">
        <authorList>
            <consortium name="Ensembl"/>
        </authorList>
    </citation>
    <scope>IDENTIFICATION</scope>
    <source>
        <strain evidence="15">2N</strain>
    </source>
</reference>
<dbReference type="FunCoup" id="H0W4D7">
    <property type="interactions" value="130"/>
</dbReference>
<dbReference type="VEuPathDB" id="HostDB:ENSCPOG00000038189"/>
<keyword evidence="10" id="KW-0325">Glycoprotein</keyword>
<evidence type="ECO:0000256" key="3">
    <source>
        <dbReference type="ARBA" id="ARBA00022480"/>
    </source>
</evidence>
<evidence type="ECO:0000256" key="8">
    <source>
        <dbReference type="ARBA" id="ARBA00023136"/>
    </source>
</evidence>
<dbReference type="Gene3D" id="1.20.1070.10">
    <property type="entry name" value="Rhodopsin 7-helix transmembrane proteins"/>
    <property type="match status" value="1"/>
</dbReference>
<dbReference type="AlphaFoldDB" id="H0W4D7"/>
<evidence type="ECO:0000256" key="4">
    <source>
        <dbReference type="ARBA" id="ARBA00022606"/>
    </source>
</evidence>
<dbReference type="PANTHER" id="PTHR11394">
    <property type="entry name" value="TASTE RECEPTOR TYPE 2"/>
    <property type="match status" value="1"/>
</dbReference>
<feature type="transmembrane region" description="Helical" evidence="14">
    <location>
        <begin position="179"/>
        <end position="202"/>
    </location>
</feature>
<evidence type="ECO:0000313" key="15">
    <source>
        <dbReference type="Ensembl" id="ENSCPOP00000017838.2"/>
    </source>
</evidence>
<dbReference type="GO" id="GO:0004930">
    <property type="term" value="F:G protein-coupled receptor activity"/>
    <property type="evidence" value="ECO:0007669"/>
    <property type="project" value="UniProtKB-KW"/>
</dbReference>
<keyword evidence="5 13" id="KW-0812">Transmembrane</keyword>
<dbReference type="CDD" id="cd15016">
    <property type="entry name" value="7tm_TAS2R1"/>
    <property type="match status" value="1"/>
</dbReference>
<evidence type="ECO:0000256" key="9">
    <source>
        <dbReference type="ARBA" id="ARBA00023170"/>
    </source>
</evidence>
<keyword evidence="7 13" id="KW-0297">G-protein coupled receptor</keyword>
<dbReference type="PANTHER" id="PTHR11394:SF149">
    <property type="entry name" value="TASTE RECEPTOR TYPE 2 MEMBER 1"/>
    <property type="match status" value="1"/>
</dbReference>
<dbReference type="Proteomes" id="UP000005447">
    <property type="component" value="Unassembled WGS sequence"/>
</dbReference>
<feature type="transmembrane region" description="Helical" evidence="14">
    <location>
        <begin position="229"/>
        <end position="255"/>
    </location>
</feature>
<evidence type="ECO:0000256" key="12">
    <source>
        <dbReference type="RuleBase" id="RU004423"/>
    </source>
</evidence>
<feature type="transmembrane region" description="Helical" evidence="14">
    <location>
        <begin position="80"/>
        <end position="98"/>
    </location>
</feature>
<evidence type="ECO:0000256" key="13">
    <source>
        <dbReference type="RuleBase" id="RU004424"/>
    </source>
</evidence>
<accession>H0W4D7</accession>
<feature type="transmembrane region" description="Helical" evidence="14">
    <location>
        <begin position="129"/>
        <end position="148"/>
    </location>
</feature>
<dbReference type="FunFam" id="1.20.1070.10:FF:000055">
    <property type="entry name" value="Taste receptor type 2"/>
    <property type="match status" value="1"/>
</dbReference>
<keyword evidence="11 13" id="KW-0807">Transducer</keyword>
<keyword evidence="16" id="KW-1185">Reference proteome</keyword>
<evidence type="ECO:0000256" key="1">
    <source>
        <dbReference type="ARBA" id="ARBA00004141"/>
    </source>
</evidence>
<dbReference type="HOGENOM" id="CLU_072337_3_0_1"/>
<evidence type="ECO:0000256" key="11">
    <source>
        <dbReference type="ARBA" id="ARBA00023224"/>
    </source>
</evidence>
<proteinExistence type="inferred from homology"/>
<dbReference type="InterPro" id="IPR007960">
    <property type="entry name" value="TAS2R"/>
</dbReference>
<dbReference type="GO" id="GO:0033038">
    <property type="term" value="F:bitter taste receptor activity"/>
    <property type="evidence" value="ECO:0007669"/>
    <property type="project" value="InterPro"/>
</dbReference>
<reference evidence="15" key="3">
    <citation type="submission" date="2025-09" db="UniProtKB">
        <authorList>
            <consortium name="Ensembl"/>
        </authorList>
    </citation>
    <scope>IDENTIFICATION</scope>
    <source>
        <strain evidence="15">2N</strain>
    </source>
</reference>
<evidence type="ECO:0000256" key="14">
    <source>
        <dbReference type="SAM" id="Phobius"/>
    </source>
</evidence>
<dbReference type="GeneTree" id="ENSGT01150000286961"/>
<protein>
    <recommendedName>
        <fullName evidence="13">Taste receptor type 2</fullName>
    </recommendedName>
</protein>
<dbReference type="STRING" id="10141.ENSCPOP00000017838"/>
<feature type="transmembrane region" description="Helical" evidence="14">
    <location>
        <begin position="261"/>
        <end position="283"/>
    </location>
</feature>
<feature type="transmembrane region" description="Helical" evidence="14">
    <location>
        <begin position="7"/>
        <end position="30"/>
    </location>
</feature>
<dbReference type="eggNOG" id="ENOG502S2SI">
    <property type="taxonomic scope" value="Eukaryota"/>
</dbReference>
<dbReference type="OMA" id="NCTEWIR"/>
<evidence type="ECO:0000256" key="5">
    <source>
        <dbReference type="ARBA" id="ARBA00022692"/>
    </source>
</evidence>
<keyword evidence="4 13" id="KW-0716">Sensory transduction</keyword>
<dbReference type="SUPFAM" id="SSF81321">
    <property type="entry name" value="Family A G protein-coupled receptor-like"/>
    <property type="match status" value="1"/>
</dbReference>
<dbReference type="GO" id="GO:0016020">
    <property type="term" value="C:membrane"/>
    <property type="evidence" value="ECO:0007669"/>
    <property type="project" value="UniProtKB-SubCell"/>
</dbReference>